<reference evidence="2" key="2">
    <citation type="submission" date="2025-08" db="UniProtKB">
        <authorList>
            <consortium name="Ensembl"/>
        </authorList>
    </citation>
    <scope>IDENTIFICATION</scope>
</reference>
<dbReference type="PANTHER" id="PTHR13457:SF1">
    <property type="entry name" value="HEAT REPEAT-CONTAINING PROTEIN 1"/>
    <property type="match status" value="1"/>
</dbReference>
<keyword evidence="3" id="KW-1185">Reference proteome</keyword>
<dbReference type="GO" id="GO:0045943">
    <property type="term" value="P:positive regulation of transcription by RNA polymerase I"/>
    <property type="evidence" value="ECO:0007669"/>
    <property type="project" value="TreeGrafter"/>
</dbReference>
<keyword evidence="1" id="KW-0690">Ribosome biogenesis</keyword>
<keyword evidence="1" id="KW-0687">Ribonucleoprotein</keyword>
<reference evidence="2" key="3">
    <citation type="submission" date="2025-09" db="UniProtKB">
        <authorList>
            <consortium name="Ensembl"/>
        </authorList>
    </citation>
    <scope>IDENTIFICATION</scope>
</reference>
<dbReference type="GO" id="GO:0030686">
    <property type="term" value="C:90S preribosome"/>
    <property type="evidence" value="ECO:0007669"/>
    <property type="project" value="TreeGrafter"/>
</dbReference>
<name>A0A3P8UTS9_CYNSE</name>
<dbReference type="InParanoid" id="A0A3P8UTS9"/>
<dbReference type="STRING" id="244447.ENSCSEP00000003650"/>
<keyword evidence="1" id="KW-0698">rRNA processing</keyword>
<comment type="subcellular location">
    <subcellularLocation>
        <location evidence="1">Nucleus</location>
        <location evidence="1">Nucleolus</location>
    </subcellularLocation>
</comment>
<keyword evidence="1" id="KW-0539">Nucleus</keyword>
<evidence type="ECO:0000256" key="1">
    <source>
        <dbReference type="RuleBase" id="RU367065"/>
    </source>
</evidence>
<dbReference type="GeneTree" id="ENSGT00390000015845"/>
<dbReference type="GO" id="GO:0032040">
    <property type="term" value="C:small-subunit processome"/>
    <property type="evidence" value="ECO:0007669"/>
    <property type="project" value="TreeGrafter"/>
</dbReference>
<dbReference type="AlphaFoldDB" id="A0A3P8UTS9"/>
<dbReference type="PANTHER" id="PTHR13457">
    <property type="entry name" value="BAP28"/>
    <property type="match status" value="1"/>
</dbReference>
<dbReference type="GO" id="GO:0000462">
    <property type="term" value="P:maturation of SSU-rRNA from tricistronic rRNA transcript (SSU-rRNA, 5.8S rRNA, LSU-rRNA)"/>
    <property type="evidence" value="ECO:0007669"/>
    <property type="project" value="TreeGrafter"/>
</dbReference>
<reference evidence="2 3" key="1">
    <citation type="journal article" date="2014" name="Nat. Genet.">
        <title>Whole-genome sequence of a flatfish provides insights into ZW sex chromosome evolution and adaptation to a benthic lifestyle.</title>
        <authorList>
            <person name="Chen S."/>
            <person name="Zhang G."/>
            <person name="Shao C."/>
            <person name="Huang Q."/>
            <person name="Liu G."/>
            <person name="Zhang P."/>
            <person name="Song W."/>
            <person name="An N."/>
            <person name="Chalopin D."/>
            <person name="Volff J.N."/>
            <person name="Hong Y."/>
            <person name="Li Q."/>
            <person name="Sha Z."/>
            <person name="Zhou H."/>
            <person name="Xie M."/>
            <person name="Yu Q."/>
            <person name="Liu Y."/>
            <person name="Xiang H."/>
            <person name="Wang N."/>
            <person name="Wu K."/>
            <person name="Yang C."/>
            <person name="Zhou Q."/>
            <person name="Liao X."/>
            <person name="Yang L."/>
            <person name="Hu Q."/>
            <person name="Zhang J."/>
            <person name="Meng L."/>
            <person name="Jin L."/>
            <person name="Tian Y."/>
            <person name="Lian J."/>
            <person name="Yang J."/>
            <person name="Miao G."/>
            <person name="Liu S."/>
            <person name="Liang Z."/>
            <person name="Yan F."/>
            <person name="Li Y."/>
            <person name="Sun B."/>
            <person name="Zhang H."/>
            <person name="Zhang J."/>
            <person name="Zhu Y."/>
            <person name="Du M."/>
            <person name="Zhao Y."/>
            <person name="Schartl M."/>
            <person name="Tang Q."/>
            <person name="Wang J."/>
        </authorList>
    </citation>
    <scope>NUCLEOTIDE SEQUENCE</scope>
</reference>
<dbReference type="OMA" id="HTHSSYV"/>
<evidence type="ECO:0000313" key="2">
    <source>
        <dbReference type="Ensembl" id="ENSCSEP00000003650.1"/>
    </source>
</evidence>
<evidence type="ECO:0000313" key="3">
    <source>
        <dbReference type="Proteomes" id="UP000265120"/>
    </source>
</evidence>
<dbReference type="GO" id="GO:0034455">
    <property type="term" value="C:t-UTP complex"/>
    <property type="evidence" value="ECO:0007669"/>
    <property type="project" value="TreeGrafter"/>
</dbReference>
<dbReference type="Proteomes" id="UP000265120">
    <property type="component" value="Chromosome 8"/>
</dbReference>
<protein>
    <recommendedName>
        <fullName evidence="1">HEAT repeat-containing protein 1</fullName>
    </recommendedName>
</protein>
<comment type="function">
    <text evidence="1">Involved in nucleolar processing of pre-18S ribosomal RNA.</text>
</comment>
<organism evidence="2 3">
    <name type="scientific">Cynoglossus semilaevis</name>
    <name type="common">Tongue sole</name>
    <dbReference type="NCBI Taxonomy" id="244447"/>
    <lineage>
        <taxon>Eukaryota</taxon>
        <taxon>Metazoa</taxon>
        <taxon>Chordata</taxon>
        <taxon>Craniata</taxon>
        <taxon>Vertebrata</taxon>
        <taxon>Euteleostomi</taxon>
        <taxon>Actinopterygii</taxon>
        <taxon>Neopterygii</taxon>
        <taxon>Teleostei</taxon>
        <taxon>Neoteleostei</taxon>
        <taxon>Acanthomorphata</taxon>
        <taxon>Carangaria</taxon>
        <taxon>Pleuronectiformes</taxon>
        <taxon>Pleuronectoidei</taxon>
        <taxon>Cynoglossidae</taxon>
        <taxon>Cynoglossinae</taxon>
        <taxon>Cynoglossus</taxon>
    </lineage>
</organism>
<dbReference type="GO" id="GO:0030515">
    <property type="term" value="F:snoRNA binding"/>
    <property type="evidence" value="ECO:0007669"/>
    <property type="project" value="TreeGrafter"/>
</dbReference>
<comment type="similarity">
    <text evidence="1">Belongs to the HEATR1/UTP10 family.</text>
</comment>
<proteinExistence type="inferred from homology"/>
<sequence>MTSLAHQLKRLALPQNDSSLLSCRNVASLLFDPKDAATMDRSTFYALGCTGLEELMGIEPSFQEFQDSLFSRASLTLERSVQSKEVNQKLDEDISLFLCRLSPYFLLKPAHKCLEWLLHRYDVKTRLKKIHSICTSCCSTKSNKEHTHSSYVLFEQRTYTQFLCSTVIDCSGSVVLGTVQSSWH</sequence>
<accession>A0A3P8UTS9</accession>
<dbReference type="InterPro" id="IPR040191">
    <property type="entry name" value="UTP10"/>
</dbReference>
<dbReference type="Ensembl" id="ENSCSET00000003697.1">
    <property type="protein sequence ID" value="ENSCSEP00000003650.1"/>
    <property type="gene ID" value="ENSCSEG00000002385.1"/>
</dbReference>